<gene>
    <name evidence="6" type="ORF">Cfor_06725</name>
</gene>
<evidence type="ECO:0008006" key="8">
    <source>
        <dbReference type="Google" id="ProtNLM"/>
    </source>
</evidence>
<feature type="chain" id="PRO_5027080063" description="Telomere length and silencing protein 1 homolog" evidence="5">
    <location>
        <begin position="18"/>
        <end position="257"/>
    </location>
</feature>
<evidence type="ECO:0000313" key="7">
    <source>
        <dbReference type="Proteomes" id="UP000502823"/>
    </source>
</evidence>
<accession>A0A6L2Q4I4</accession>
<dbReference type="EMBL" id="BLKM01001224">
    <property type="protein sequence ID" value="GFG39791.1"/>
    <property type="molecule type" value="Genomic_DNA"/>
</dbReference>
<name>A0A6L2Q4I4_COPFO</name>
<dbReference type="Proteomes" id="UP000502823">
    <property type="component" value="Unassembled WGS sequence"/>
</dbReference>
<dbReference type="InParanoid" id="A0A6L2Q4I4"/>
<reference evidence="7" key="1">
    <citation type="submission" date="2020-01" db="EMBL/GenBank/DDBJ databases">
        <title>Draft genome sequence of the Termite Coptotermes fromosanus.</title>
        <authorList>
            <person name="Itakura S."/>
            <person name="Yosikawa Y."/>
            <person name="Umezawa K."/>
        </authorList>
    </citation>
    <scope>NUCLEOTIDE SEQUENCE [LARGE SCALE GENOMIC DNA]</scope>
</reference>
<evidence type="ECO:0000256" key="3">
    <source>
        <dbReference type="ARBA" id="ARBA00023242"/>
    </source>
</evidence>
<evidence type="ECO:0000313" key="6">
    <source>
        <dbReference type="EMBL" id="GFG39791.1"/>
    </source>
</evidence>
<keyword evidence="3" id="KW-0539">Nucleus</keyword>
<sequence>MIVQCLLLSLCMYLSFAPPDVSWIQRNFKCSLLKLEIVEEYSNCLLLFTCSCPFESQIQQIQYQAFIENMAGPSITFTCSSMMKYIEEQLSKRKGKMKMENEPLVGEDVKYCSPEEAALQAVPDHLRASSTRRSEEMLSNQMLSGIPEVDLGIDAKIRNIEATEEAKLKLLWERHSKKDGPSPFVPTNMAVNFVQHNRFNIEDPEPPRRRERQMEEKTKMVVVGSTPEEKVKRSRDNGEKATDDYHYERFKKQFRRY</sequence>
<evidence type="ECO:0000256" key="5">
    <source>
        <dbReference type="SAM" id="SignalP"/>
    </source>
</evidence>
<dbReference type="Pfam" id="PF07052">
    <property type="entry name" value="Hep_59"/>
    <property type="match status" value="1"/>
</dbReference>
<evidence type="ECO:0000256" key="1">
    <source>
        <dbReference type="ARBA" id="ARBA00004123"/>
    </source>
</evidence>
<feature type="signal peptide" evidence="5">
    <location>
        <begin position="1"/>
        <end position="17"/>
    </location>
</feature>
<feature type="compositionally biased region" description="Basic and acidic residues" evidence="4">
    <location>
        <begin position="227"/>
        <end position="244"/>
    </location>
</feature>
<keyword evidence="7" id="KW-1185">Reference proteome</keyword>
<dbReference type="GO" id="GO:0005681">
    <property type="term" value="C:spliceosomal complex"/>
    <property type="evidence" value="ECO:0007669"/>
    <property type="project" value="TreeGrafter"/>
</dbReference>
<organism evidence="6 7">
    <name type="scientific">Coptotermes formosanus</name>
    <name type="common">Formosan subterranean termite</name>
    <dbReference type="NCBI Taxonomy" id="36987"/>
    <lineage>
        <taxon>Eukaryota</taxon>
        <taxon>Metazoa</taxon>
        <taxon>Ecdysozoa</taxon>
        <taxon>Arthropoda</taxon>
        <taxon>Hexapoda</taxon>
        <taxon>Insecta</taxon>
        <taxon>Pterygota</taxon>
        <taxon>Neoptera</taxon>
        <taxon>Polyneoptera</taxon>
        <taxon>Dictyoptera</taxon>
        <taxon>Blattodea</taxon>
        <taxon>Blattoidea</taxon>
        <taxon>Termitoidae</taxon>
        <taxon>Rhinotermitidae</taxon>
        <taxon>Coptotermes</taxon>
    </lineage>
</organism>
<dbReference type="GO" id="GO:0000398">
    <property type="term" value="P:mRNA splicing, via spliceosome"/>
    <property type="evidence" value="ECO:0007669"/>
    <property type="project" value="TreeGrafter"/>
</dbReference>
<evidence type="ECO:0000256" key="2">
    <source>
        <dbReference type="ARBA" id="ARBA00007643"/>
    </source>
</evidence>
<comment type="subcellular location">
    <subcellularLocation>
        <location evidence="1">Nucleus</location>
    </subcellularLocation>
</comment>
<protein>
    <recommendedName>
        <fullName evidence="8">Telomere length and silencing protein 1 homolog</fullName>
    </recommendedName>
</protein>
<dbReference type="FunCoup" id="A0A6L2Q4I4">
    <property type="interactions" value="1644"/>
</dbReference>
<evidence type="ECO:0000256" key="4">
    <source>
        <dbReference type="SAM" id="MobiDB-lite"/>
    </source>
</evidence>
<keyword evidence="5" id="KW-0732">Signal</keyword>
<comment type="caution">
    <text evidence="6">The sequence shown here is derived from an EMBL/GenBank/DDBJ whole genome shotgun (WGS) entry which is preliminary data.</text>
</comment>
<feature type="compositionally biased region" description="Basic and acidic residues" evidence="4">
    <location>
        <begin position="202"/>
        <end position="219"/>
    </location>
</feature>
<feature type="region of interest" description="Disordered" evidence="4">
    <location>
        <begin position="202"/>
        <end position="244"/>
    </location>
</feature>
<comment type="similarity">
    <text evidence="2">Belongs to the TLS1 family.</text>
</comment>
<dbReference type="PANTHER" id="PTHR13486">
    <property type="entry name" value="TELOMERE LENGTH AND SILENCING PROTEIN 1 TLS1 FAMILY MEMBER"/>
    <property type="match status" value="1"/>
</dbReference>
<dbReference type="OrthoDB" id="5627at2759"/>
<proteinExistence type="inferred from homology"/>
<dbReference type="PANTHER" id="PTHR13486:SF2">
    <property type="entry name" value="SPLICING FACTOR C9ORF78"/>
    <property type="match status" value="1"/>
</dbReference>
<dbReference type="AlphaFoldDB" id="A0A6L2Q4I4"/>
<dbReference type="InterPro" id="IPR010756">
    <property type="entry name" value="Tls1-like"/>
</dbReference>